<comment type="caution">
    <text evidence="1">The sequence shown here is derived from an EMBL/GenBank/DDBJ whole genome shotgun (WGS) entry which is preliminary data.</text>
</comment>
<proteinExistence type="predicted"/>
<keyword evidence="2" id="KW-1185">Reference proteome</keyword>
<gene>
    <name evidence="1" type="ORF">B4U80_00431</name>
</gene>
<dbReference type="InterPro" id="IPR036291">
    <property type="entry name" value="NAD(P)-bd_dom_sf"/>
</dbReference>
<dbReference type="Proteomes" id="UP000288716">
    <property type="component" value="Unassembled WGS sequence"/>
</dbReference>
<dbReference type="STRING" id="299467.A0A443SJH0"/>
<evidence type="ECO:0000313" key="1">
    <source>
        <dbReference type="EMBL" id="RWS27625.1"/>
    </source>
</evidence>
<evidence type="ECO:0000313" key="2">
    <source>
        <dbReference type="Proteomes" id="UP000288716"/>
    </source>
</evidence>
<dbReference type="PRINTS" id="PR00080">
    <property type="entry name" value="SDRFAMILY"/>
</dbReference>
<dbReference type="SUPFAM" id="SSF51735">
    <property type="entry name" value="NAD(P)-binding Rossmann-fold domains"/>
    <property type="match status" value="1"/>
</dbReference>
<reference evidence="1 2" key="1">
    <citation type="journal article" date="2018" name="Gigascience">
        <title>Genomes of trombidid mites reveal novel predicted allergens and laterally-transferred genes associated with secondary metabolism.</title>
        <authorList>
            <person name="Dong X."/>
            <person name="Chaisiri K."/>
            <person name="Xia D."/>
            <person name="Armstrong S.D."/>
            <person name="Fang Y."/>
            <person name="Donnelly M.J."/>
            <person name="Kadowaki T."/>
            <person name="McGarry J.W."/>
            <person name="Darby A.C."/>
            <person name="Makepeace B.L."/>
        </authorList>
    </citation>
    <scope>NUCLEOTIDE SEQUENCE [LARGE SCALE GENOMIC DNA]</scope>
    <source>
        <strain evidence="1">UoL-UT</strain>
    </source>
</reference>
<dbReference type="Gene3D" id="3.40.50.720">
    <property type="entry name" value="NAD(P)-binding Rossmann-like Domain"/>
    <property type="match status" value="1"/>
</dbReference>
<name>A0A443SJH0_9ACAR</name>
<dbReference type="AlphaFoldDB" id="A0A443SJH0"/>
<dbReference type="PANTHER" id="PTHR43975">
    <property type="entry name" value="ZGC:101858"/>
    <property type="match status" value="1"/>
</dbReference>
<dbReference type="FunFam" id="3.40.50.720:FF:000084">
    <property type="entry name" value="Short-chain dehydrogenase reductase"/>
    <property type="match status" value="1"/>
</dbReference>
<protein>
    <submittedName>
        <fullName evidence="1">Short-chain dehydrogenease/reductase-like protein</fullName>
    </submittedName>
</protein>
<dbReference type="OrthoDB" id="6509454at2759"/>
<dbReference type="VEuPathDB" id="VectorBase:LDEU004415"/>
<dbReference type="PANTHER" id="PTHR43975:SF2">
    <property type="entry name" value="EG:BACR7A4.14 PROTEIN-RELATED"/>
    <property type="match status" value="1"/>
</dbReference>
<dbReference type="PRINTS" id="PR00081">
    <property type="entry name" value="GDHRDH"/>
</dbReference>
<dbReference type="Pfam" id="PF13561">
    <property type="entry name" value="adh_short_C2"/>
    <property type="match status" value="1"/>
</dbReference>
<accession>A0A443SJH0</accession>
<sequence length="240" mass="26252">SSNGIGEAAALLFAKYGSKVVITGRDVDKAKDVSRRCEEISPYKYKNLLLPGEISNESYRAELIQKTLQFYGRIDVLVNNAGLALLASILSDEFVDTYNKVMDVNLRAPVMLSKLVLPHLIETKGCIINISSTASQRPSIDNNLPYHLTKAGMDVLTKELAREFGSKGVRVVTVNPAWVRTTIHLKANMTDEVYDMAKDYPLQRPGNPEEVASVICFLASSGASFITGSSVFVDGGYLTI</sequence>
<dbReference type="EMBL" id="NCKV01001879">
    <property type="protein sequence ID" value="RWS27625.1"/>
    <property type="molecule type" value="Genomic_DNA"/>
</dbReference>
<dbReference type="InterPro" id="IPR002347">
    <property type="entry name" value="SDR_fam"/>
</dbReference>
<organism evidence="1 2">
    <name type="scientific">Leptotrombidium deliense</name>
    <dbReference type="NCBI Taxonomy" id="299467"/>
    <lineage>
        <taxon>Eukaryota</taxon>
        <taxon>Metazoa</taxon>
        <taxon>Ecdysozoa</taxon>
        <taxon>Arthropoda</taxon>
        <taxon>Chelicerata</taxon>
        <taxon>Arachnida</taxon>
        <taxon>Acari</taxon>
        <taxon>Acariformes</taxon>
        <taxon>Trombidiformes</taxon>
        <taxon>Prostigmata</taxon>
        <taxon>Anystina</taxon>
        <taxon>Parasitengona</taxon>
        <taxon>Trombiculoidea</taxon>
        <taxon>Trombiculidae</taxon>
        <taxon>Leptotrombidium</taxon>
    </lineage>
</organism>
<feature type="non-terminal residue" evidence="1">
    <location>
        <position position="1"/>
    </location>
</feature>